<dbReference type="InterPro" id="IPR038770">
    <property type="entry name" value="Na+/solute_symporter_sf"/>
</dbReference>
<dbReference type="AlphaFoldDB" id="A0A4P7LJU1"/>
<dbReference type="STRING" id="1349762.GCA_001592245_01805"/>
<reference evidence="9 10" key="1">
    <citation type="submission" date="2019-03" db="EMBL/GenBank/DDBJ databases">
        <title>Efficiently degradation of phenoxyalkanoic acid herbicides by Cupriavidus oxalaticus strain X32.</title>
        <authorList>
            <person name="Sheng X."/>
        </authorList>
    </citation>
    <scope>NUCLEOTIDE SEQUENCE [LARGE SCALE GENOMIC DNA]</scope>
    <source>
        <strain evidence="9 10">X32</strain>
    </source>
</reference>
<keyword evidence="4 7" id="KW-0812">Transmembrane</keyword>
<feature type="transmembrane region" description="Helical" evidence="7">
    <location>
        <begin position="117"/>
        <end position="137"/>
    </location>
</feature>
<feature type="transmembrane region" description="Helical" evidence="7">
    <location>
        <begin position="33"/>
        <end position="50"/>
    </location>
</feature>
<evidence type="ECO:0000313" key="10">
    <source>
        <dbReference type="Proteomes" id="UP000295294"/>
    </source>
</evidence>
<dbReference type="GO" id="GO:1902600">
    <property type="term" value="P:proton transmembrane transport"/>
    <property type="evidence" value="ECO:0007669"/>
    <property type="project" value="InterPro"/>
</dbReference>
<dbReference type="GO" id="GO:0016020">
    <property type="term" value="C:membrane"/>
    <property type="evidence" value="ECO:0007669"/>
    <property type="project" value="UniProtKB-SubCell"/>
</dbReference>
<protein>
    <submittedName>
        <fullName evidence="9">Potassium transporter Kef</fullName>
    </submittedName>
</protein>
<feature type="transmembrane region" description="Helical" evidence="7">
    <location>
        <begin position="346"/>
        <end position="368"/>
    </location>
</feature>
<sequence>MHHATPLISTIVGGIVLAFVLGAIASKLRLPPLIGYLCAGIVVGPHTPGYTADQALAPELAELGVILLMFGVGLHFSIKDLMAVKRIAIPGAVVQIGIATFLGMLVAWGFGWSWGQGLVYGLALSVASTVVLLKALQERDLVESPQGRIAVGWLIVEDLAMVLALVLLPAMAGLLAGAADAGAEGSPGTGDVLLAVLSTLGKVAAFVAVMLVIGRRFIPWMLERIVWTGNREMFRLGVLATALGVAYGAYSLFGVSFALGAFFAGMVLAESEFSHRAAEESLPLRDAFSVLFFVSVGMLFDPMVLVNDPWGVLSTLFIIVVGKSLAAMGIVRVFGHSGQTGMTIAVSLAQIGEFSFILASLGVYLNILPERGQALILAGALLSIMLNPVLFHLLDLYTARSKRSEPQAA</sequence>
<dbReference type="PANTHER" id="PTHR42751">
    <property type="entry name" value="SODIUM/HYDROGEN EXCHANGER FAMILY/TRKA DOMAIN PROTEIN"/>
    <property type="match status" value="1"/>
</dbReference>
<feature type="transmembrane region" description="Helical" evidence="7">
    <location>
        <begin position="88"/>
        <end position="111"/>
    </location>
</feature>
<name>A0A4P7LJU1_9BURK</name>
<dbReference type="KEGG" id="cox:E0W60_22045"/>
<feature type="transmembrane region" description="Helical" evidence="7">
    <location>
        <begin position="192"/>
        <end position="213"/>
    </location>
</feature>
<evidence type="ECO:0000256" key="1">
    <source>
        <dbReference type="ARBA" id="ARBA00004141"/>
    </source>
</evidence>
<dbReference type="InterPro" id="IPR006153">
    <property type="entry name" value="Cation/H_exchanger_TM"/>
</dbReference>
<accession>A0A4P7LJU1</accession>
<dbReference type="Pfam" id="PF00999">
    <property type="entry name" value="Na_H_Exchanger"/>
    <property type="match status" value="1"/>
</dbReference>
<feature type="transmembrane region" description="Helical" evidence="7">
    <location>
        <begin position="149"/>
        <end position="172"/>
    </location>
</feature>
<comment type="subcellular location">
    <subcellularLocation>
        <location evidence="1">Membrane</location>
        <topology evidence="1">Multi-pass membrane protein</topology>
    </subcellularLocation>
</comment>
<feature type="transmembrane region" description="Helical" evidence="7">
    <location>
        <begin position="374"/>
        <end position="394"/>
    </location>
</feature>
<dbReference type="Gene3D" id="1.20.1530.20">
    <property type="match status" value="1"/>
</dbReference>
<evidence type="ECO:0000313" key="9">
    <source>
        <dbReference type="EMBL" id="QBY53733.1"/>
    </source>
</evidence>
<dbReference type="EMBL" id="CP038635">
    <property type="protein sequence ID" value="QBY53733.1"/>
    <property type="molecule type" value="Genomic_DNA"/>
</dbReference>
<dbReference type="GO" id="GO:0015297">
    <property type="term" value="F:antiporter activity"/>
    <property type="evidence" value="ECO:0007669"/>
    <property type="project" value="InterPro"/>
</dbReference>
<proteinExistence type="inferred from homology"/>
<evidence type="ECO:0000256" key="6">
    <source>
        <dbReference type="ARBA" id="ARBA00023136"/>
    </source>
</evidence>
<keyword evidence="3" id="KW-0813">Transport</keyword>
<comment type="similarity">
    <text evidence="2">Belongs to the monovalent cation:proton antiporter 2 (CPA2) transporter (TC 2.A.37) family.</text>
</comment>
<dbReference type="RefSeq" id="WP_133095548.1">
    <property type="nucleotide sequence ID" value="NZ_CP038635.1"/>
</dbReference>
<dbReference type="Proteomes" id="UP000295294">
    <property type="component" value="Chromosome 2"/>
</dbReference>
<gene>
    <name evidence="9" type="ORF">E0W60_22045</name>
</gene>
<feature type="transmembrane region" description="Helical" evidence="7">
    <location>
        <begin position="6"/>
        <end position="26"/>
    </location>
</feature>
<dbReference type="OrthoDB" id="9781411at2"/>
<evidence type="ECO:0000256" key="3">
    <source>
        <dbReference type="ARBA" id="ARBA00022448"/>
    </source>
</evidence>
<evidence type="ECO:0000256" key="2">
    <source>
        <dbReference type="ARBA" id="ARBA00005551"/>
    </source>
</evidence>
<evidence type="ECO:0000256" key="5">
    <source>
        <dbReference type="ARBA" id="ARBA00022989"/>
    </source>
</evidence>
<feature type="transmembrane region" description="Helical" evidence="7">
    <location>
        <begin position="233"/>
        <end position="250"/>
    </location>
</feature>
<feature type="transmembrane region" description="Helical" evidence="7">
    <location>
        <begin position="56"/>
        <end position="76"/>
    </location>
</feature>
<feature type="transmembrane region" description="Helical" evidence="7">
    <location>
        <begin position="312"/>
        <end position="334"/>
    </location>
</feature>
<dbReference type="PANTHER" id="PTHR42751:SF1">
    <property type="entry name" value="CATION_PROTON ANTIPORTER YBAL-RELATED"/>
    <property type="match status" value="1"/>
</dbReference>
<keyword evidence="5 7" id="KW-1133">Transmembrane helix</keyword>
<evidence type="ECO:0000259" key="8">
    <source>
        <dbReference type="Pfam" id="PF00999"/>
    </source>
</evidence>
<evidence type="ECO:0000256" key="4">
    <source>
        <dbReference type="ARBA" id="ARBA00022692"/>
    </source>
</evidence>
<evidence type="ECO:0000256" key="7">
    <source>
        <dbReference type="SAM" id="Phobius"/>
    </source>
</evidence>
<organism evidence="9 10">
    <name type="scientific">Cupriavidus oxalaticus</name>
    <dbReference type="NCBI Taxonomy" id="96344"/>
    <lineage>
        <taxon>Bacteria</taxon>
        <taxon>Pseudomonadati</taxon>
        <taxon>Pseudomonadota</taxon>
        <taxon>Betaproteobacteria</taxon>
        <taxon>Burkholderiales</taxon>
        <taxon>Burkholderiaceae</taxon>
        <taxon>Cupriavidus</taxon>
    </lineage>
</organism>
<feature type="domain" description="Cation/H+ exchanger transmembrane" evidence="8">
    <location>
        <begin position="15"/>
        <end position="391"/>
    </location>
</feature>
<keyword evidence="6 7" id="KW-0472">Membrane</keyword>